<proteinExistence type="predicted"/>
<dbReference type="EMBL" id="JAWZYT010006536">
    <property type="protein sequence ID" value="KAK4287999.1"/>
    <property type="molecule type" value="Genomic_DNA"/>
</dbReference>
<feature type="domain" description="Integrase catalytic" evidence="2">
    <location>
        <begin position="1678"/>
        <end position="1866"/>
    </location>
</feature>
<evidence type="ECO:0000256" key="1">
    <source>
        <dbReference type="SAM" id="MobiDB-lite"/>
    </source>
</evidence>
<dbReference type="InterPro" id="IPR041588">
    <property type="entry name" value="Integrase_H2C2"/>
</dbReference>
<dbReference type="InterPro" id="IPR005312">
    <property type="entry name" value="DUF1759"/>
</dbReference>
<dbReference type="Gene3D" id="1.10.340.70">
    <property type="match status" value="1"/>
</dbReference>
<dbReference type="PROSITE" id="PS50994">
    <property type="entry name" value="INTEGRASE"/>
    <property type="match status" value="1"/>
</dbReference>
<feature type="compositionally biased region" description="Basic and acidic residues" evidence="1">
    <location>
        <begin position="136"/>
        <end position="150"/>
    </location>
</feature>
<dbReference type="Pfam" id="PF17921">
    <property type="entry name" value="Integrase_H2C2"/>
    <property type="match status" value="1"/>
</dbReference>
<feature type="compositionally biased region" description="Basic and acidic residues" evidence="1">
    <location>
        <begin position="7"/>
        <end position="17"/>
    </location>
</feature>
<dbReference type="InterPro" id="IPR040676">
    <property type="entry name" value="DUF5641"/>
</dbReference>
<dbReference type="GO" id="GO:0042575">
    <property type="term" value="C:DNA polymerase complex"/>
    <property type="evidence" value="ECO:0007669"/>
    <property type="project" value="UniProtKB-ARBA"/>
</dbReference>
<accession>A0AAE1NF30</accession>
<dbReference type="Gene3D" id="3.30.420.10">
    <property type="entry name" value="Ribonuclease H-like superfamily/Ribonuclease H"/>
    <property type="match status" value="1"/>
</dbReference>
<evidence type="ECO:0000313" key="4">
    <source>
        <dbReference type="Proteomes" id="UP001292094"/>
    </source>
</evidence>
<dbReference type="InterPro" id="IPR012337">
    <property type="entry name" value="RNaseH-like_sf"/>
</dbReference>
<dbReference type="GO" id="GO:0071897">
    <property type="term" value="P:DNA biosynthetic process"/>
    <property type="evidence" value="ECO:0007669"/>
    <property type="project" value="UniProtKB-ARBA"/>
</dbReference>
<dbReference type="PANTHER" id="PTHR47331:SF1">
    <property type="entry name" value="GAG-LIKE PROTEIN"/>
    <property type="match status" value="1"/>
</dbReference>
<dbReference type="Pfam" id="PF03564">
    <property type="entry name" value="DUF1759"/>
    <property type="match status" value="1"/>
</dbReference>
<dbReference type="Gene3D" id="3.10.10.10">
    <property type="entry name" value="HIV Type 1 Reverse Transcriptase, subunit A, domain 1"/>
    <property type="match status" value="1"/>
</dbReference>
<gene>
    <name evidence="3" type="ORF">Pmani_038944</name>
</gene>
<dbReference type="Pfam" id="PF18701">
    <property type="entry name" value="DUF5641"/>
    <property type="match status" value="1"/>
</dbReference>
<dbReference type="InterPro" id="IPR043128">
    <property type="entry name" value="Rev_trsase/Diguanyl_cyclase"/>
</dbReference>
<name>A0AAE1NF30_9EUCA</name>
<dbReference type="Gene3D" id="3.30.70.270">
    <property type="match status" value="1"/>
</dbReference>
<dbReference type="Pfam" id="PF05380">
    <property type="entry name" value="Peptidase_A17"/>
    <property type="match status" value="1"/>
</dbReference>
<dbReference type="CDD" id="cd01644">
    <property type="entry name" value="RT_pepA17"/>
    <property type="match status" value="1"/>
</dbReference>
<sequence>MACENGNDIRRSERESRPGSQDQSVWQEKIVELRRSRAGIAGSLTVKEEELLKVLQEKEASDEIKVKSESLSRTLSEFERCCRYFCLYLETHKLYDELTEAQSYNETIITRVQQVLKTARERTALDTEARVIHKGTDRECGDSLHPEDSVSRSGRHSHVSTTSSARARASAKRAALQAKAKVMEEVMKKRMEVEHLKLRKTEEELGLQQLELEAEIAATTAEERELLRIESTRNASASVYGETRGNTEKLCKKVGRDACGVLPGVLPDFGTYHGNDNLNLENLPSRTLNPLAAEWPNSLGEGRVFESHNPRYVVNKPRVYDHVRTPISDQRELIDILQLPKSEIMKYDGDSLKYWLFIRTFDNCVGCTSADSAYKLNRLLQYCTGKALKVIECCAMMKPDEGYHKARQLLKERFGNDYQISEAWIKKIVDRPVLRSNDKEGFQNLADDMRNCRETLQAIGKLSEIDTRTIMVKILEQLPLFVQSRWRTTAIRTLDEYGQYPNIAMFVEFLEQVAKEVNDPVFGFTVQERPRDVRNPKRISQVKGKGVAFAIQASENQSQSSENKVVSPSCWLCSQAHQLRTCPQFLQASPMDRLDTVKKMNICFNFLGSTRHHSKSCRIRIFCNIEGCKGKHSKLLHKAFQEGQFPRTTNTVQETDPHTVVAQSCVCTHQSDLDPIALPICPVRVRRNEGENEVLTYALLDPGSSRSFCSLSLVKSLGIAGHQTDVSLMTLTDKRNSSALQVSLELSSLSNTKKRKIIQLPRVLAITGFPVMSSISTPPDKNRWKHLMDIEFPQADSGGVSLIIGQDFPHLLVPHEVRSGRDGEPYAVRTLLGWTLNGPIGEDGKIENDAICNFIYSLPVAESHLDQQVERFWKLDNSQDIDESDTMSLNDKRVVEMWKRSVVICDGHYQLDIPFKLDPPELPCNISMAEKRLKSLARRLSRDSSLHDRYTYEMEQMLSKGYAERVENSQIEGTPGKIWYIPHHNVFNPKKPDKCRIVFDCAAEYEGTSLNKRVLQGPDLTIKLVGVLLRFRENKVAVCGDIQEMFHQVRVSPQHRDALRFLWWPQGDLTTRPAVYRMNVHLFGGVWSPSCANFALQLTANDHEKDFSPEVIQTVLKNFYVDDCLKSVSCDDDAIALVEEVTRILLKGGFQIKKWLSNSKRVVESIPSADRGKKVMSLELEEGLPSESVLGLVWHMDKDSLGIQVRPKEKDYTRRGLLSVMSSVYDPLGFVGPYILQAKKIFQDECRLRKGWDENLEEGNIIKWKKWLSQVGKLNEFRLERCYIPRDFGQITSCRLHNFCDASAEAYGSVSYLRVTDDTGRVHCSFLMAKSRLAPIKPLTIPRLELLAAVMAVKVNKQVAKELIFNLEEPVYWTDSMIVLQYIKNEDKRLQTFVANRVSVINDGSLPRQWRYVNTKLNPADDASRGLSAADVVSSRRWLQGPDFLWGDESQFPLPPSSYPDLLQHDREVKGVVKSHAIFVANEDKLDELFNRYSCWFKLRKGIAWLLLFRRWIASRSLRDSHSFGAKTHLEVSDLEAGEVAVVRYLQNRYFKDEIKALVSNGRVSKQSKICKLDPFLDKGIIRVGGRLCEAPITDSSKHPMVLPRDHHIIKLIVRYVHEVEAKHSGREYVLAVLREKYWIPQVRPLINKVLSSCITCMRVRCDTGTQKMACLPTDRVTPGDPAFTNVGIDCFGPFLVKRGRGREKRYGCLFTCLAIRAIHIEKLHSLDTDSFINALSRFAARRGLPKKIRCDNGTNFIGGERELREAVQQWNDSHKIREYMLRQRIVWEFNPPTASHMGGVWERQIRSVRKILKCVLHQQLLDDERLDTVLCEAEAIVNGRPLTLVSGDPQDWNAITPNSLLLLRPTENLPGKYCKADQFRRHWRHAQYLADRFWKRWVHEYLPTLQLRQKWQHEKRNFQEGDVVLLKDESTTRGTWPLGRVSRIHKGKDGLVRSVDVKTRKGVLKRPISKLCLLESELGISNNL</sequence>
<feature type="compositionally biased region" description="Low complexity" evidence="1">
    <location>
        <begin position="159"/>
        <end position="170"/>
    </location>
</feature>
<feature type="region of interest" description="Disordered" evidence="1">
    <location>
        <begin position="136"/>
        <end position="170"/>
    </location>
</feature>
<dbReference type="InterPro" id="IPR043502">
    <property type="entry name" value="DNA/RNA_pol_sf"/>
</dbReference>
<dbReference type="InterPro" id="IPR008042">
    <property type="entry name" value="Retrotrans_Pao"/>
</dbReference>
<dbReference type="InterPro" id="IPR001584">
    <property type="entry name" value="Integrase_cat-core"/>
</dbReference>
<dbReference type="PANTHER" id="PTHR47331">
    <property type="entry name" value="PHD-TYPE DOMAIN-CONTAINING PROTEIN"/>
    <property type="match status" value="1"/>
</dbReference>
<evidence type="ECO:0000313" key="3">
    <source>
        <dbReference type="EMBL" id="KAK4287999.1"/>
    </source>
</evidence>
<keyword evidence="4" id="KW-1185">Reference proteome</keyword>
<organism evidence="3 4">
    <name type="scientific">Petrolisthes manimaculis</name>
    <dbReference type="NCBI Taxonomy" id="1843537"/>
    <lineage>
        <taxon>Eukaryota</taxon>
        <taxon>Metazoa</taxon>
        <taxon>Ecdysozoa</taxon>
        <taxon>Arthropoda</taxon>
        <taxon>Crustacea</taxon>
        <taxon>Multicrustacea</taxon>
        <taxon>Malacostraca</taxon>
        <taxon>Eumalacostraca</taxon>
        <taxon>Eucarida</taxon>
        <taxon>Decapoda</taxon>
        <taxon>Pleocyemata</taxon>
        <taxon>Anomura</taxon>
        <taxon>Galatheoidea</taxon>
        <taxon>Porcellanidae</taxon>
        <taxon>Petrolisthes</taxon>
    </lineage>
</organism>
<dbReference type="InterPro" id="IPR036397">
    <property type="entry name" value="RNaseH_sf"/>
</dbReference>
<evidence type="ECO:0000259" key="2">
    <source>
        <dbReference type="PROSITE" id="PS50994"/>
    </source>
</evidence>
<dbReference type="SUPFAM" id="SSF56672">
    <property type="entry name" value="DNA/RNA polymerases"/>
    <property type="match status" value="1"/>
</dbReference>
<dbReference type="GO" id="GO:0003676">
    <property type="term" value="F:nucleic acid binding"/>
    <property type="evidence" value="ECO:0007669"/>
    <property type="project" value="InterPro"/>
</dbReference>
<dbReference type="SUPFAM" id="SSF53098">
    <property type="entry name" value="Ribonuclease H-like"/>
    <property type="match status" value="1"/>
</dbReference>
<reference evidence="3" key="1">
    <citation type="submission" date="2023-11" db="EMBL/GenBank/DDBJ databases">
        <title>Genome assemblies of two species of porcelain crab, Petrolisthes cinctipes and Petrolisthes manimaculis (Anomura: Porcellanidae).</title>
        <authorList>
            <person name="Angst P."/>
        </authorList>
    </citation>
    <scope>NUCLEOTIDE SEQUENCE</scope>
    <source>
        <strain evidence="3">PB745_02</strain>
        <tissue evidence="3">Gill</tissue>
    </source>
</reference>
<dbReference type="Proteomes" id="UP001292094">
    <property type="component" value="Unassembled WGS sequence"/>
</dbReference>
<dbReference type="GO" id="GO:0015074">
    <property type="term" value="P:DNA integration"/>
    <property type="evidence" value="ECO:0007669"/>
    <property type="project" value="InterPro"/>
</dbReference>
<protein>
    <recommendedName>
        <fullName evidence="2">Integrase catalytic domain-containing protein</fullName>
    </recommendedName>
</protein>
<comment type="caution">
    <text evidence="3">The sequence shown here is derived from an EMBL/GenBank/DDBJ whole genome shotgun (WGS) entry which is preliminary data.</text>
</comment>
<feature type="region of interest" description="Disordered" evidence="1">
    <location>
        <begin position="1"/>
        <end position="24"/>
    </location>
</feature>